<gene>
    <name evidence="2" type="ORF">BO99DRAFT_406623</name>
</gene>
<protein>
    <submittedName>
        <fullName evidence="2">Uncharacterized protein</fullName>
    </submittedName>
</protein>
<dbReference type="EMBL" id="KZ825210">
    <property type="protein sequence ID" value="PYI14474.1"/>
    <property type="molecule type" value="Genomic_DNA"/>
</dbReference>
<keyword evidence="1" id="KW-0472">Membrane</keyword>
<name>A0A2V5GYZ2_ASPV1</name>
<feature type="transmembrane region" description="Helical" evidence="1">
    <location>
        <begin position="6"/>
        <end position="33"/>
    </location>
</feature>
<evidence type="ECO:0000313" key="3">
    <source>
        <dbReference type="Proteomes" id="UP000249829"/>
    </source>
</evidence>
<evidence type="ECO:0000313" key="2">
    <source>
        <dbReference type="EMBL" id="PYI14474.1"/>
    </source>
</evidence>
<keyword evidence="3" id="KW-1185">Reference proteome</keyword>
<accession>A0A2V5GYZ2</accession>
<dbReference type="AlphaFoldDB" id="A0A2V5GYZ2"/>
<organism evidence="2 3">
    <name type="scientific">Aspergillus violaceofuscus (strain CBS 115571)</name>
    <dbReference type="NCBI Taxonomy" id="1450538"/>
    <lineage>
        <taxon>Eukaryota</taxon>
        <taxon>Fungi</taxon>
        <taxon>Dikarya</taxon>
        <taxon>Ascomycota</taxon>
        <taxon>Pezizomycotina</taxon>
        <taxon>Eurotiomycetes</taxon>
        <taxon>Eurotiomycetidae</taxon>
        <taxon>Eurotiales</taxon>
        <taxon>Aspergillaceae</taxon>
        <taxon>Aspergillus</taxon>
    </lineage>
</organism>
<sequence>MVESWLSLWVLTLCTQSVLWGLILTVCCCNVALEIEKCPQNGGLLLLRVGPLQDAYFCLFSRGIYDNNNKAK</sequence>
<keyword evidence="1" id="KW-1133">Transmembrane helix</keyword>
<keyword evidence="1" id="KW-0812">Transmembrane</keyword>
<reference evidence="2 3" key="1">
    <citation type="submission" date="2018-02" db="EMBL/GenBank/DDBJ databases">
        <title>The genomes of Aspergillus section Nigri reveals drivers in fungal speciation.</title>
        <authorList>
            <consortium name="DOE Joint Genome Institute"/>
            <person name="Vesth T.C."/>
            <person name="Nybo J."/>
            <person name="Theobald S."/>
            <person name="Brandl J."/>
            <person name="Frisvad J.C."/>
            <person name="Nielsen K.F."/>
            <person name="Lyhne E.K."/>
            <person name="Kogle M.E."/>
            <person name="Kuo A."/>
            <person name="Riley R."/>
            <person name="Clum A."/>
            <person name="Nolan M."/>
            <person name="Lipzen A."/>
            <person name="Salamov A."/>
            <person name="Henrissat B."/>
            <person name="Wiebenga A."/>
            <person name="De vries R.P."/>
            <person name="Grigoriev I.V."/>
            <person name="Mortensen U.H."/>
            <person name="Andersen M.R."/>
            <person name="Baker S.E."/>
        </authorList>
    </citation>
    <scope>NUCLEOTIDE SEQUENCE [LARGE SCALE GENOMIC DNA]</scope>
    <source>
        <strain evidence="2 3">CBS 115571</strain>
    </source>
</reference>
<evidence type="ECO:0000256" key="1">
    <source>
        <dbReference type="SAM" id="Phobius"/>
    </source>
</evidence>
<proteinExistence type="predicted"/>
<dbReference type="Proteomes" id="UP000249829">
    <property type="component" value="Unassembled WGS sequence"/>
</dbReference>